<dbReference type="Pfam" id="PF12680">
    <property type="entry name" value="SnoaL_2"/>
    <property type="match status" value="1"/>
</dbReference>
<dbReference type="RefSeq" id="WP_091366193.1">
    <property type="nucleotide sequence ID" value="NZ_FMZF01000003.1"/>
</dbReference>
<dbReference type="STRING" id="1190417.SAMN05660690_2545"/>
<proteinExistence type="predicted"/>
<feature type="domain" description="SnoaL-like" evidence="1">
    <location>
        <begin position="20"/>
        <end position="128"/>
    </location>
</feature>
<evidence type="ECO:0000313" key="2">
    <source>
        <dbReference type="EMBL" id="SDC78571.1"/>
    </source>
</evidence>
<dbReference type="PANTHER" id="PTHR38436">
    <property type="entry name" value="POLYKETIDE CYCLASE SNOAL-LIKE DOMAIN"/>
    <property type="match status" value="1"/>
</dbReference>
<dbReference type="AlphaFoldDB" id="A0A1G6PEZ0"/>
<reference evidence="3" key="1">
    <citation type="submission" date="2016-10" db="EMBL/GenBank/DDBJ databases">
        <authorList>
            <person name="Varghese N."/>
            <person name="Submissions S."/>
        </authorList>
    </citation>
    <scope>NUCLEOTIDE SEQUENCE [LARGE SCALE GENOMIC DNA]</scope>
    <source>
        <strain evidence="3">DSM 45421</strain>
    </source>
</reference>
<protein>
    <submittedName>
        <fullName evidence="2">SnoaL-like polyketide cyclase</fullName>
    </submittedName>
</protein>
<name>A0A1G6PEZ0_9ACTN</name>
<keyword evidence="3" id="KW-1185">Reference proteome</keyword>
<dbReference type="SUPFAM" id="SSF54427">
    <property type="entry name" value="NTF2-like"/>
    <property type="match status" value="1"/>
</dbReference>
<sequence>MTQTTGSTVSKDRAREAMIRFMAAWEQGDVSAVDEVFAEDLVYHGPPFPDMGRDGLRDFVAAFRSGFSGIHVQVHEHVVDGTTSVHRWTAEADLSGTTPLLPGVEPTGNHASADGAHVLHWTGDRVSEAWHIGDWLGWLTKAGVLPPAPGMGG</sequence>
<dbReference type="InterPro" id="IPR009959">
    <property type="entry name" value="Cyclase_SnoaL-like"/>
</dbReference>
<dbReference type="InterPro" id="IPR037401">
    <property type="entry name" value="SnoaL-like"/>
</dbReference>
<dbReference type="CDD" id="cd00531">
    <property type="entry name" value="NTF2_like"/>
    <property type="match status" value="1"/>
</dbReference>
<accession>A0A1G6PEZ0</accession>
<dbReference type="Proteomes" id="UP000199416">
    <property type="component" value="Unassembled WGS sequence"/>
</dbReference>
<organism evidence="2 3">
    <name type="scientific">Geodermatophilus telluris</name>
    <dbReference type="NCBI Taxonomy" id="1190417"/>
    <lineage>
        <taxon>Bacteria</taxon>
        <taxon>Bacillati</taxon>
        <taxon>Actinomycetota</taxon>
        <taxon>Actinomycetes</taxon>
        <taxon>Geodermatophilales</taxon>
        <taxon>Geodermatophilaceae</taxon>
        <taxon>Geodermatophilus</taxon>
    </lineage>
</organism>
<dbReference type="EMBL" id="FMZF01000003">
    <property type="protein sequence ID" value="SDC78571.1"/>
    <property type="molecule type" value="Genomic_DNA"/>
</dbReference>
<dbReference type="OrthoDB" id="5181013at2"/>
<gene>
    <name evidence="2" type="ORF">SAMN05660690_2545</name>
</gene>
<dbReference type="PANTHER" id="PTHR38436:SF1">
    <property type="entry name" value="ESTER CYCLASE"/>
    <property type="match status" value="1"/>
</dbReference>
<dbReference type="GO" id="GO:0030638">
    <property type="term" value="P:polyketide metabolic process"/>
    <property type="evidence" value="ECO:0007669"/>
    <property type="project" value="InterPro"/>
</dbReference>
<dbReference type="InterPro" id="IPR032710">
    <property type="entry name" value="NTF2-like_dom_sf"/>
</dbReference>
<evidence type="ECO:0000259" key="1">
    <source>
        <dbReference type="Pfam" id="PF12680"/>
    </source>
</evidence>
<dbReference type="Gene3D" id="3.10.450.50">
    <property type="match status" value="1"/>
</dbReference>
<evidence type="ECO:0000313" key="3">
    <source>
        <dbReference type="Proteomes" id="UP000199416"/>
    </source>
</evidence>